<accession>A0A1X7EXB6</accession>
<dbReference type="EMBL" id="FWZU01000007">
    <property type="protein sequence ID" value="SMF42027.1"/>
    <property type="molecule type" value="Genomic_DNA"/>
</dbReference>
<gene>
    <name evidence="1" type="ORF">SAMN06295933_3457</name>
</gene>
<name>A0A1X7EXB6_9BACT</name>
<dbReference type="Proteomes" id="UP000192906">
    <property type="component" value="Unassembled WGS sequence"/>
</dbReference>
<proteinExistence type="predicted"/>
<organism evidence="1 2">
    <name type="scientific">Desulfovibrio gilichinskyi</name>
    <dbReference type="NCBI Taxonomy" id="1519643"/>
    <lineage>
        <taxon>Bacteria</taxon>
        <taxon>Pseudomonadati</taxon>
        <taxon>Thermodesulfobacteriota</taxon>
        <taxon>Desulfovibrionia</taxon>
        <taxon>Desulfovibrionales</taxon>
        <taxon>Desulfovibrionaceae</taxon>
        <taxon>Desulfovibrio</taxon>
    </lineage>
</organism>
<keyword evidence="2" id="KW-1185">Reference proteome</keyword>
<dbReference type="RefSeq" id="WP_085104523.1">
    <property type="nucleotide sequence ID" value="NZ_FWZU01000007.1"/>
</dbReference>
<protein>
    <submittedName>
        <fullName evidence="1">Uncharacterized protein</fullName>
    </submittedName>
</protein>
<evidence type="ECO:0000313" key="2">
    <source>
        <dbReference type="Proteomes" id="UP000192906"/>
    </source>
</evidence>
<reference evidence="2" key="1">
    <citation type="submission" date="2017-04" db="EMBL/GenBank/DDBJ databases">
        <authorList>
            <person name="Varghese N."/>
            <person name="Submissions S."/>
        </authorList>
    </citation>
    <scope>NUCLEOTIDE SEQUENCE [LARGE SCALE GENOMIC DNA]</scope>
    <source>
        <strain evidence="2">K3S</strain>
    </source>
</reference>
<evidence type="ECO:0000313" key="1">
    <source>
        <dbReference type="EMBL" id="SMF42027.1"/>
    </source>
</evidence>
<sequence length="73" mass="8228">MEDAGVWTLTLICMNFDANMVRDYDSSSVDLALLLIKYIEQLDMILSPKGGVRKVKLTADERSVFFDNVVALQ</sequence>
<dbReference type="AlphaFoldDB" id="A0A1X7EXB6"/>
<dbReference type="STRING" id="1519643.SAMN06295933_3457"/>